<dbReference type="GO" id="GO:0032259">
    <property type="term" value="P:methylation"/>
    <property type="evidence" value="ECO:0007669"/>
    <property type="project" value="UniProtKB-KW"/>
</dbReference>
<keyword evidence="1" id="KW-0489">Methyltransferase</keyword>
<comment type="caution">
    <text evidence="1">The sequence shown here is derived from an EMBL/GenBank/DDBJ whole genome shotgun (WGS) entry which is preliminary data.</text>
</comment>
<name>A0A7W7ZSI9_9BACT</name>
<dbReference type="EMBL" id="JACHIO010000011">
    <property type="protein sequence ID" value="MBB5064466.1"/>
    <property type="molecule type" value="Genomic_DNA"/>
</dbReference>
<evidence type="ECO:0000313" key="2">
    <source>
        <dbReference type="Proteomes" id="UP000584867"/>
    </source>
</evidence>
<dbReference type="RefSeq" id="WP_184256390.1">
    <property type="nucleotide sequence ID" value="NZ_JACHIO010000011.1"/>
</dbReference>
<dbReference type="Pfam" id="PF05401">
    <property type="entry name" value="NodS"/>
    <property type="match status" value="1"/>
</dbReference>
<keyword evidence="1" id="KW-0808">Transferase</keyword>
<reference evidence="1 2" key="1">
    <citation type="submission" date="2020-08" db="EMBL/GenBank/DDBJ databases">
        <title>Genomic Encyclopedia of Type Strains, Phase IV (KMG-V): Genome sequencing to study the core and pangenomes of soil and plant-associated prokaryotes.</title>
        <authorList>
            <person name="Whitman W."/>
        </authorList>
    </citation>
    <scope>NUCLEOTIDE SEQUENCE [LARGE SCALE GENOMIC DNA]</scope>
    <source>
        <strain evidence="1 2">X5P3</strain>
    </source>
</reference>
<accession>A0A7W7ZSI9</accession>
<protein>
    <submittedName>
        <fullName evidence="1">SAM-dependent methyltransferase</fullName>
    </submittedName>
</protein>
<organism evidence="1 2">
    <name type="scientific">Granulicella mallensis</name>
    <dbReference type="NCBI Taxonomy" id="940614"/>
    <lineage>
        <taxon>Bacteria</taxon>
        <taxon>Pseudomonadati</taxon>
        <taxon>Acidobacteriota</taxon>
        <taxon>Terriglobia</taxon>
        <taxon>Terriglobales</taxon>
        <taxon>Acidobacteriaceae</taxon>
        <taxon>Granulicella</taxon>
    </lineage>
</organism>
<dbReference type="CDD" id="cd02440">
    <property type="entry name" value="AdoMet_MTases"/>
    <property type="match status" value="1"/>
</dbReference>
<proteinExistence type="predicted"/>
<gene>
    <name evidence="1" type="ORF">HDF15_002824</name>
</gene>
<dbReference type="InterPro" id="IPR008715">
    <property type="entry name" value="SAM-MeTfrase_NodS-like"/>
</dbReference>
<dbReference type="InterPro" id="IPR029063">
    <property type="entry name" value="SAM-dependent_MTases_sf"/>
</dbReference>
<dbReference type="AlphaFoldDB" id="A0A7W7ZSI9"/>
<sequence length="191" mass="21891">MNIETTSRDFFEQKYLKNADPWSFASSSYEQCRYDAIFRSLNHRRYRHGFEPGCSIGLLTERLASVCQYVDAMDISPTAVRYARERCRGLLNVDIECGALPDLIPIGSFDLVVLSEIGYYFDEEELERLAKNILSQMSISGVLVATHWLGVSEDHLLSGERVHEILGSLQGLVHEHAEHHAGFRLDRWKRI</sequence>
<dbReference type="Gene3D" id="3.40.50.150">
    <property type="entry name" value="Vaccinia Virus protein VP39"/>
    <property type="match status" value="1"/>
</dbReference>
<dbReference type="GO" id="GO:0009312">
    <property type="term" value="P:oligosaccharide biosynthetic process"/>
    <property type="evidence" value="ECO:0007669"/>
    <property type="project" value="InterPro"/>
</dbReference>
<dbReference type="Proteomes" id="UP000584867">
    <property type="component" value="Unassembled WGS sequence"/>
</dbReference>
<evidence type="ECO:0000313" key="1">
    <source>
        <dbReference type="EMBL" id="MBB5064466.1"/>
    </source>
</evidence>
<dbReference type="SUPFAM" id="SSF53335">
    <property type="entry name" value="S-adenosyl-L-methionine-dependent methyltransferases"/>
    <property type="match status" value="1"/>
</dbReference>
<dbReference type="GO" id="GO:0008757">
    <property type="term" value="F:S-adenosylmethionine-dependent methyltransferase activity"/>
    <property type="evidence" value="ECO:0007669"/>
    <property type="project" value="InterPro"/>
</dbReference>